<reference evidence="7 8" key="1">
    <citation type="journal article" date="2021" name="ISME Commun">
        <title>Automated analysis of genomic sequences facilitates high-throughput and comprehensive description of bacteria.</title>
        <authorList>
            <person name="Hitch T.C.A."/>
        </authorList>
    </citation>
    <scope>NUCLEOTIDE SEQUENCE [LARGE SCALE GENOMIC DNA]</scope>
    <source>
        <strain evidence="7 8">Sanger_109</strain>
    </source>
</reference>
<comment type="similarity">
    <text evidence="1 4">Belongs to the ketopantoate reductase family.</text>
</comment>
<feature type="domain" description="Ketopantoate reductase C-terminal" evidence="6">
    <location>
        <begin position="178"/>
        <end position="299"/>
    </location>
</feature>
<dbReference type="RefSeq" id="WP_158424370.1">
    <property type="nucleotide sequence ID" value="NZ_JAOQJQ010000001.1"/>
</dbReference>
<dbReference type="NCBIfam" id="TIGR00745">
    <property type="entry name" value="apbA_panE"/>
    <property type="match status" value="1"/>
</dbReference>
<dbReference type="PANTHER" id="PTHR21708:SF26">
    <property type="entry name" value="2-DEHYDROPANTOATE 2-REDUCTASE"/>
    <property type="match status" value="1"/>
</dbReference>
<evidence type="ECO:0000313" key="8">
    <source>
        <dbReference type="Proteomes" id="UP001652442"/>
    </source>
</evidence>
<keyword evidence="2 4" id="KW-0521">NADP</keyword>
<proteinExistence type="inferred from homology"/>
<feature type="domain" description="Ketopantoate reductase N-terminal" evidence="5">
    <location>
        <begin position="6"/>
        <end position="137"/>
    </location>
</feature>
<dbReference type="InterPro" id="IPR036291">
    <property type="entry name" value="NAD(P)-bd_dom_sf"/>
</dbReference>
<evidence type="ECO:0000313" key="7">
    <source>
        <dbReference type="EMBL" id="MCU6761579.1"/>
    </source>
</evidence>
<keyword evidence="3 4" id="KW-0560">Oxidoreductase</keyword>
<gene>
    <name evidence="7" type="ORF">OCV88_04390</name>
</gene>
<dbReference type="InterPro" id="IPR013332">
    <property type="entry name" value="KPR_N"/>
</dbReference>
<comment type="caution">
    <text evidence="7">The sequence shown here is derived from an EMBL/GenBank/DDBJ whole genome shotgun (WGS) entry which is preliminary data.</text>
</comment>
<comment type="pathway">
    <text evidence="4">Cofactor biosynthesis; (R)-pantothenate biosynthesis; (R)-pantoate from 3-methyl-2-oxobutanoate: step 2/2.</text>
</comment>
<keyword evidence="4" id="KW-0566">Pantothenate biosynthesis</keyword>
<dbReference type="InterPro" id="IPR051402">
    <property type="entry name" value="KPR-Related"/>
</dbReference>
<dbReference type="SUPFAM" id="SSF51735">
    <property type="entry name" value="NAD(P)-binding Rossmann-fold domains"/>
    <property type="match status" value="1"/>
</dbReference>
<dbReference type="GO" id="GO:0008677">
    <property type="term" value="F:2-dehydropantoate 2-reductase activity"/>
    <property type="evidence" value="ECO:0007669"/>
    <property type="project" value="UniProtKB-EC"/>
</dbReference>
<organism evidence="7 8">
    <name type="scientific">Brotonthovivens ammoniilytica</name>
    <dbReference type="NCBI Taxonomy" id="2981725"/>
    <lineage>
        <taxon>Bacteria</taxon>
        <taxon>Bacillati</taxon>
        <taxon>Bacillota</taxon>
        <taxon>Clostridia</taxon>
        <taxon>Lachnospirales</taxon>
        <taxon>Lachnospiraceae</taxon>
        <taxon>Brotonthovivens</taxon>
    </lineage>
</organism>
<dbReference type="Pfam" id="PF02558">
    <property type="entry name" value="ApbA"/>
    <property type="match status" value="1"/>
</dbReference>
<evidence type="ECO:0000259" key="6">
    <source>
        <dbReference type="Pfam" id="PF08546"/>
    </source>
</evidence>
<name>A0ABT2TJ80_9FIRM</name>
<dbReference type="PANTHER" id="PTHR21708">
    <property type="entry name" value="PROBABLE 2-DEHYDROPANTOATE 2-REDUCTASE"/>
    <property type="match status" value="1"/>
</dbReference>
<accession>A0ABT2TJ80</accession>
<dbReference type="Proteomes" id="UP001652442">
    <property type="component" value="Unassembled WGS sequence"/>
</dbReference>
<comment type="function">
    <text evidence="4">Catalyzes the NADPH-dependent reduction of ketopantoate into pantoic acid.</text>
</comment>
<dbReference type="EMBL" id="JAOQJQ010000001">
    <property type="protein sequence ID" value="MCU6761579.1"/>
    <property type="molecule type" value="Genomic_DNA"/>
</dbReference>
<dbReference type="InterPro" id="IPR003710">
    <property type="entry name" value="ApbA"/>
</dbReference>
<dbReference type="Gene3D" id="1.10.1040.10">
    <property type="entry name" value="N-(1-d-carboxylethyl)-l-norvaline Dehydrogenase, domain 2"/>
    <property type="match status" value="1"/>
</dbReference>
<dbReference type="Gene3D" id="3.40.50.720">
    <property type="entry name" value="NAD(P)-binding Rossmann-like Domain"/>
    <property type="match status" value="1"/>
</dbReference>
<protein>
    <recommendedName>
        <fullName evidence="4">2-dehydropantoate 2-reductase</fullName>
        <ecNumber evidence="4">1.1.1.169</ecNumber>
    </recommendedName>
    <alternativeName>
        <fullName evidence="4">Ketopantoate reductase</fullName>
    </alternativeName>
</protein>
<dbReference type="EC" id="1.1.1.169" evidence="4"/>
<comment type="catalytic activity">
    <reaction evidence="4">
        <text>(R)-pantoate + NADP(+) = 2-dehydropantoate + NADPH + H(+)</text>
        <dbReference type="Rhea" id="RHEA:16233"/>
        <dbReference type="ChEBI" id="CHEBI:11561"/>
        <dbReference type="ChEBI" id="CHEBI:15378"/>
        <dbReference type="ChEBI" id="CHEBI:15980"/>
        <dbReference type="ChEBI" id="CHEBI:57783"/>
        <dbReference type="ChEBI" id="CHEBI:58349"/>
        <dbReference type="EC" id="1.1.1.169"/>
    </reaction>
</comment>
<evidence type="ECO:0000256" key="3">
    <source>
        <dbReference type="ARBA" id="ARBA00023002"/>
    </source>
</evidence>
<dbReference type="InterPro" id="IPR013328">
    <property type="entry name" value="6PGD_dom2"/>
</dbReference>
<evidence type="ECO:0000256" key="1">
    <source>
        <dbReference type="ARBA" id="ARBA00007870"/>
    </source>
</evidence>
<evidence type="ECO:0000259" key="5">
    <source>
        <dbReference type="Pfam" id="PF02558"/>
    </source>
</evidence>
<dbReference type="SUPFAM" id="SSF48179">
    <property type="entry name" value="6-phosphogluconate dehydrogenase C-terminal domain-like"/>
    <property type="match status" value="1"/>
</dbReference>
<evidence type="ECO:0000256" key="2">
    <source>
        <dbReference type="ARBA" id="ARBA00022857"/>
    </source>
</evidence>
<keyword evidence="8" id="KW-1185">Reference proteome</keyword>
<sequence>MKIKTVALLGAGAVGSYFIWGLSEKLGDSLWVIADGERKKRLEQEGILINGKCYRPCVRTPKEAKGADLLLVSVKYGALGSCLTDISQIVGEHTIVLSLLNGVDSEEIIGRKIGMEHMLFSMMKIASRRVGNEIVFQEKTTIGLLYGEKDQEEPSGRMLAVEELLSGTGIHRQMCRQVLRDIWHKYAFNISMNLPQAVIGCGLCAYAFSENAAKLRWELRKEVCEVAAAKGIDISELSDIEKMHVEKTPDTRYSTLQDLDAKRHTEIDMFSGTLMKLGRELGVPTPYNEVIYYMIKALEEKNDGKFDTVQKRKEKE</sequence>
<dbReference type="InterPro" id="IPR008927">
    <property type="entry name" value="6-PGluconate_DH-like_C_sf"/>
</dbReference>
<dbReference type="Pfam" id="PF08546">
    <property type="entry name" value="ApbA_C"/>
    <property type="match status" value="1"/>
</dbReference>
<evidence type="ECO:0000256" key="4">
    <source>
        <dbReference type="RuleBase" id="RU362068"/>
    </source>
</evidence>
<dbReference type="InterPro" id="IPR013752">
    <property type="entry name" value="KPA_reductase"/>
</dbReference>